<proteinExistence type="predicted"/>
<evidence type="ECO:0000313" key="1">
    <source>
        <dbReference type="EMBL" id="MQA52565.1"/>
    </source>
</evidence>
<organism evidence="1 2">
    <name type="scientific">Pseudomonas piscis</name>
    <dbReference type="NCBI Taxonomy" id="2614538"/>
    <lineage>
        <taxon>Bacteria</taxon>
        <taxon>Pseudomonadati</taxon>
        <taxon>Pseudomonadota</taxon>
        <taxon>Gammaproteobacteria</taxon>
        <taxon>Pseudomonadales</taxon>
        <taxon>Pseudomonadaceae</taxon>
        <taxon>Pseudomonas</taxon>
    </lineage>
</organism>
<dbReference type="EMBL" id="WHUV01000001">
    <property type="protein sequence ID" value="MQA52565.1"/>
    <property type="molecule type" value="Genomic_DNA"/>
</dbReference>
<dbReference type="Proteomes" id="UP000486534">
    <property type="component" value="Unassembled WGS sequence"/>
</dbReference>
<accession>A0A7X1PI59</accession>
<dbReference type="AlphaFoldDB" id="A0A7X1PI59"/>
<evidence type="ECO:0000313" key="2">
    <source>
        <dbReference type="Proteomes" id="UP000486534"/>
    </source>
</evidence>
<sequence>MPGATMSSKKKNTGPVVFRDTVYTSRILVLPDGRMLNVANGQVAVEASDNLARDYLGQHPDLQAQE</sequence>
<gene>
    <name evidence="1" type="ORF">GDH07_04390</name>
</gene>
<protein>
    <submittedName>
        <fullName evidence="1">Uncharacterized protein</fullName>
    </submittedName>
</protein>
<name>A0A7X1PI59_9PSED</name>
<reference evidence="1 2" key="1">
    <citation type="submission" date="2019-10" db="EMBL/GenBank/DDBJ databases">
        <title>Pseudomonas dajingensis sp. nov., isolated from the profound head ulcers of farmed Murray cod (Maccullochella peelii peelii).</title>
        <authorList>
            <person name="Liu Y."/>
        </authorList>
    </citation>
    <scope>NUCLEOTIDE SEQUENCE [LARGE SCALE GENOMIC DNA]</scope>
    <source>
        <strain evidence="1 2">MC042</strain>
    </source>
</reference>
<comment type="caution">
    <text evidence="1">The sequence shown here is derived from an EMBL/GenBank/DDBJ whole genome shotgun (WGS) entry which is preliminary data.</text>
</comment>